<reference evidence="2 3" key="1">
    <citation type="submission" date="2022-04" db="EMBL/GenBank/DDBJ databases">
        <title>Streptomyces sp. nov. LCR6-01 isolated from Lichen of Dirinaria sp.</title>
        <authorList>
            <person name="Kanchanasin P."/>
            <person name="Tanasupawat S."/>
            <person name="Phongsopitanun W."/>
        </authorList>
    </citation>
    <scope>NUCLEOTIDE SEQUENCE [LARGE SCALE GENOMIC DNA]</scope>
    <source>
        <strain evidence="2 3">LCR6-01</strain>
    </source>
</reference>
<accession>A0ABT0IGD4</accession>
<dbReference type="InterPro" id="IPR009003">
    <property type="entry name" value="Peptidase_S1_PA"/>
</dbReference>
<gene>
    <name evidence="2" type="ORF">M1O15_23955</name>
</gene>
<dbReference type="SUPFAM" id="SSF50494">
    <property type="entry name" value="Trypsin-like serine proteases"/>
    <property type="match status" value="1"/>
</dbReference>
<feature type="region of interest" description="Disordered" evidence="1">
    <location>
        <begin position="1"/>
        <end position="61"/>
    </location>
</feature>
<evidence type="ECO:0000313" key="2">
    <source>
        <dbReference type="EMBL" id="MCK8680395.1"/>
    </source>
</evidence>
<dbReference type="SUPFAM" id="SSF52540">
    <property type="entry name" value="P-loop containing nucleoside triphosphate hydrolases"/>
    <property type="match status" value="1"/>
</dbReference>
<dbReference type="GO" id="GO:0008233">
    <property type="term" value="F:peptidase activity"/>
    <property type="evidence" value="ECO:0007669"/>
    <property type="project" value="UniProtKB-KW"/>
</dbReference>
<dbReference type="GO" id="GO:0006508">
    <property type="term" value="P:proteolysis"/>
    <property type="evidence" value="ECO:0007669"/>
    <property type="project" value="UniProtKB-KW"/>
</dbReference>
<feature type="region of interest" description="Disordered" evidence="1">
    <location>
        <begin position="517"/>
        <end position="551"/>
    </location>
</feature>
<keyword evidence="2" id="KW-0378">Hydrolase</keyword>
<proteinExistence type="predicted"/>
<keyword evidence="3" id="KW-1185">Reference proteome</keyword>
<keyword evidence="2" id="KW-0645">Protease</keyword>
<comment type="caution">
    <text evidence="2">The sequence shown here is derived from an EMBL/GenBank/DDBJ whole genome shotgun (WGS) entry which is preliminary data.</text>
</comment>
<dbReference type="Gene3D" id="2.40.10.120">
    <property type="match status" value="1"/>
</dbReference>
<feature type="compositionally biased region" description="Basic and acidic residues" evidence="1">
    <location>
        <begin position="1"/>
        <end position="30"/>
    </location>
</feature>
<organism evidence="2 3">
    <name type="scientific">Streptomyces lichenis</name>
    <dbReference type="NCBI Taxonomy" id="2306967"/>
    <lineage>
        <taxon>Bacteria</taxon>
        <taxon>Bacillati</taxon>
        <taxon>Actinomycetota</taxon>
        <taxon>Actinomycetes</taxon>
        <taxon>Kitasatosporales</taxon>
        <taxon>Streptomycetaceae</taxon>
        <taxon>Streptomyces</taxon>
    </lineage>
</organism>
<protein>
    <submittedName>
        <fullName evidence="2">Serine protease</fullName>
    </submittedName>
</protein>
<dbReference type="InterPro" id="IPR027417">
    <property type="entry name" value="P-loop_NTPase"/>
</dbReference>
<name>A0ABT0IGD4_9ACTN</name>
<dbReference type="Proteomes" id="UP001522868">
    <property type="component" value="Unassembled WGS sequence"/>
</dbReference>
<sequence>MERADRRTEPVRNPDRLDDRHDDRLDDRIAGRVPGGAPASTLGDNGRPAGESHLLGDGGPEPVWIRDPSGRLRGAGFAADDHGTVVTSHQTVDGLTRATVQAPDGTAYTADADALVPLPAAGLALIRTEGLGLGPLPIATRTGIPAGTYLRFHADGPRQARVLGPASVTYTATEHFHRIDGVLELAMGTDAGEALRTTHCAGAPVLDPATGAVLAVLGGALHTGGHRAAGFAVPLTHAAAADPHGPLAALLARNAATVPAYGEDLNLAGALQLTATTGAEAPETGLPPVERRHLTRELDAFLASTAAVCALVGDPGTGRSTELAALTARRARGPEPAPTLRLRGADLADGDASLADALARALRQAGRIAACSGAPGDMATATPERVARLARESGRPLLVLLDGPEEMPPGLAHRLPDWTAATAHWLRAHGARLITACRPEHWERAGALYPSGALHRPGRPAPRLPDAVHLGDLSAREAGRARQRYGLPADALAEADAGHPLTLRLLAEVRAALPVGGGGGGRERCGEGAVAGSGGRSGREEGSAAGSTGRPRREEVFAAHLDLSCLRVAVRIAAASRPARRGGEVRRLAARVAGRVHEAARRCLGPGQGGLDRGSFEELFPWSTGWASAVLTEGLLVPAGPGYRFAHEEVADWLQGAHLDLDAALDALVMRGGAEGEGPGVAPVPRDRVGPVVQAMLLLGRVHGPAALDLRLRRLVHALDGLPADPARPRVVDARWWAGRLLGGTLERTPDLRPYLGTLRLLADHLAAAGSAPAAFGPWFWERLPLSGDERADLLRRLLPADAECEDAGEAGAGGTRFLDAAARWLAADPRGVQPLLCRWFGDERPLPAAPGVRERPTVAGAAQSLLHAHRALAPDDLCEALVATAHPRAGDLLAALAEDEPAVLCRAVDRWAHDGARPERRSAAARYALLAAEHATAPADRRLLAYAALALLDRPGDTGLHGPALALLVADPETRPAHLPRALAAFRAGDPALPPYALAAALTSYPEPVLAAFHERLTADRDAGAVLEVLAATEAPSLVRRAAALVAAYTTRHPGGARHTAAYLDRCLERGPVTHAVLSPLAGGLLREGPAEVRAALARVLAAPGSPASLVARTELLDELLAVEERRGPDPDVLDALLETAAAGTGLRAESRTRDLVRRTGLLGTRTPEGGDRLRARLAGLAAERPAFAALTARWAAADPATWLPLLGSDTSQPCYQRSDLTPMLAEPHRHGSLSPA</sequence>
<evidence type="ECO:0000256" key="1">
    <source>
        <dbReference type="SAM" id="MobiDB-lite"/>
    </source>
</evidence>
<dbReference type="EMBL" id="JALPTH010000026">
    <property type="protein sequence ID" value="MCK8680395.1"/>
    <property type="molecule type" value="Genomic_DNA"/>
</dbReference>
<dbReference type="RefSeq" id="WP_248636210.1">
    <property type="nucleotide sequence ID" value="NZ_JALPTH010000026.1"/>
</dbReference>
<evidence type="ECO:0000313" key="3">
    <source>
        <dbReference type="Proteomes" id="UP001522868"/>
    </source>
</evidence>